<dbReference type="EMBL" id="CP021023">
    <property type="protein sequence ID" value="ARN56487.1"/>
    <property type="molecule type" value="Genomic_DNA"/>
</dbReference>
<dbReference type="Proteomes" id="UP000193334">
    <property type="component" value="Chromosome"/>
</dbReference>
<name>A0A1W6LL47_9BACT</name>
<gene>
    <name evidence="1" type="ORF">STSP1_00869</name>
</gene>
<sequence>MYNWARSADTFINTKVDTISRGKTRSNQTRLENIEDQLDRLILVNRALWELLSEKTNLTDDELFSKVAEIDMRDGEMDGKLRKEMKKCSSCGRALNPRHQKCMYCGSESLKKDAFDAIK</sequence>
<dbReference type="RefSeq" id="WP_085755176.1">
    <property type="nucleotide sequence ID" value="NZ_CP021023.1"/>
</dbReference>
<accession>A0A1W6LL47</accession>
<dbReference type="AlphaFoldDB" id="A0A1W6LL47"/>
<dbReference type="KEGG" id="pbp:STSP1_00869"/>
<keyword evidence="2" id="KW-1185">Reference proteome</keyword>
<proteinExistence type="predicted"/>
<reference evidence="2" key="1">
    <citation type="submission" date="2017-04" db="EMBL/GenBank/DDBJ databases">
        <title>Comparative genomics and description of representatives of a novel lineage of planctomycetes thriving in anoxic sediments.</title>
        <authorList>
            <person name="Spring S."/>
            <person name="Bunk B."/>
            <person name="Sproer C."/>
        </authorList>
    </citation>
    <scope>NUCLEOTIDE SEQUENCE [LARGE SCALE GENOMIC DNA]</scope>
    <source>
        <strain evidence="2">ST-PulAB-D4</strain>
    </source>
</reference>
<evidence type="ECO:0000313" key="1">
    <source>
        <dbReference type="EMBL" id="ARN56487.1"/>
    </source>
</evidence>
<evidence type="ECO:0000313" key="2">
    <source>
        <dbReference type="Proteomes" id="UP000193334"/>
    </source>
</evidence>
<organism evidence="1 2">
    <name type="scientific">Sedimentisphaera salicampi</name>
    <dbReference type="NCBI Taxonomy" id="1941349"/>
    <lineage>
        <taxon>Bacteria</taxon>
        <taxon>Pseudomonadati</taxon>
        <taxon>Planctomycetota</taxon>
        <taxon>Phycisphaerae</taxon>
        <taxon>Sedimentisphaerales</taxon>
        <taxon>Sedimentisphaeraceae</taxon>
        <taxon>Sedimentisphaera</taxon>
    </lineage>
</organism>
<protein>
    <recommendedName>
        <fullName evidence="3">Zinc ribbon domain-containing protein</fullName>
    </recommendedName>
</protein>
<dbReference type="STRING" id="1941349.STSP1_00869"/>
<evidence type="ECO:0008006" key="3">
    <source>
        <dbReference type="Google" id="ProtNLM"/>
    </source>
</evidence>